<dbReference type="EMBL" id="LR824018">
    <property type="protein sequence ID" value="CAH0586864.1"/>
    <property type="molecule type" value="Genomic_DNA"/>
</dbReference>
<evidence type="ECO:0000256" key="1">
    <source>
        <dbReference type="SAM" id="SignalP"/>
    </source>
</evidence>
<proteinExistence type="predicted"/>
<keyword evidence="1" id="KW-0732">Signal</keyword>
<dbReference type="Pfam" id="PF06585">
    <property type="entry name" value="JHBP"/>
    <property type="match status" value="1"/>
</dbReference>
<organism evidence="2 3">
    <name type="scientific">Chrysodeixis includens</name>
    <name type="common">Soybean looper</name>
    <name type="synonym">Pseudoplusia includens</name>
    <dbReference type="NCBI Taxonomy" id="689277"/>
    <lineage>
        <taxon>Eukaryota</taxon>
        <taxon>Metazoa</taxon>
        <taxon>Ecdysozoa</taxon>
        <taxon>Arthropoda</taxon>
        <taxon>Hexapoda</taxon>
        <taxon>Insecta</taxon>
        <taxon>Pterygota</taxon>
        <taxon>Neoptera</taxon>
        <taxon>Endopterygota</taxon>
        <taxon>Lepidoptera</taxon>
        <taxon>Glossata</taxon>
        <taxon>Ditrysia</taxon>
        <taxon>Noctuoidea</taxon>
        <taxon>Noctuidae</taxon>
        <taxon>Plusiinae</taxon>
        <taxon>Chrysodeixis</taxon>
    </lineage>
</organism>
<dbReference type="Proteomes" id="UP001154114">
    <property type="component" value="Chromosome 15"/>
</dbReference>
<dbReference type="PANTHER" id="PTHR11008:SF29">
    <property type="entry name" value="IP17226P"/>
    <property type="match status" value="1"/>
</dbReference>
<evidence type="ECO:0000313" key="3">
    <source>
        <dbReference type="Proteomes" id="UP001154114"/>
    </source>
</evidence>
<keyword evidence="3" id="KW-1185">Reference proteome</keyword>
<dbReference type="OrthoDB" id="6853364at2759"/>
<sequence>MCINYFIVLCLALSLTEAYDVSFINKCNAGDTKCHKQSTQQAIPMFAAGIPELNVESLDPMFIKHIDANSSNMMLVINDATITGLSKCEAKRIQREPDNSKLFVRFLCDVELVGTYEMNGQLFVLPIRGNGPLSAKINKLYIAVDADMGSEERDGKKYWNLKSYTHSYELKGTSDVKFENLFPDNELLRNTANDLIAQNGNDVVREIGEPVITNAIIKVVKNVEAFFKAVPLDDLALS</sequence>
<accession>A0A9P0BQ11</accession>
<dbReference type="InterPro" id="IPR038606">
    <property type="entry name" value="To_sf"/>
</dbReference>
<dbReference type="SMART" id="SM00700">
    <property type="entry name" value="JHBP"/>
    <property type="match status" value="1"/>
</dbReference>
<evidence type="ECO:0000313" key="2">
    <source>
        <dbReference type="EMBL" id="CAH0586864.1"/>
    </source>
</evidence>
<dbReference type="GO" id="GO:0005615">
    <property type="term" value="C:extracellular space"/>
    <property type="evidence" value="ECO:0007669"/>
    <property type="project" value="TreeGrafter"/>
</dbReference>
<dbReference type="Gene3D" id="3.15.10.30">
    <property type="entry name" value="Haemolymph juvenile hormone binding protein"/>
    <property type="match status" value="1"/>
</dbReference>
<protein>
    <submittedName>
        <fullName evidence="2">Uncharacterized protein</fullName>
    </submittedName>
</protein>
<feature type="chain" id="PRO_5040426399" evidence="1">
    <location>
        <begin position="19"/>
        <end position="238"/>
    </location>
</feature>
<dbReference type="InterPro" id="IPR010562">
    <property type="entry name" value="Haemolymph_juvenile_hormone-bd"/>
</dbReference>
<reference evidence="2" key="1">
    <citation type="submission" date="2021-12" db="EMBL/GenBank/DDBJ databases">
        <authorList>
            <person name="King R."/>
        </authorList>
    </citation>
    <scope>NUCLEOTIDE SEQUENCE</scope>
</reference>
<name>A0A9P0BQ11_CHRIL</name>
<dbReference type="PANTHER" id="PTHR11008">
    <property type="entry name" value="PROTEIN TAKEOUT-LIKE PROTEIN"/>
    <property type="match status" value="1"/>
</dbReference>
<gene>
    <name evidence="2" type="ORF">CINC_LOCUS3365</name>
</gene>
<dbReference type="AlphaFoldDB" id="A0A9P0BQ11"/>
<feature type="signal peptide" evidence="1">
    <location>
        <begin position="1"/>
        <end position="18"/>
    </location>
</feature>